<gene>
    <name evidence="2" type="ORF">LWC34_51000</name>
</gene>
<dbReference type="RefSeq" id="WP_233733416.1">
    <property type="nucleotide sequence ID" value="NZ_JAJVCN010000004.1"/>
</dbReference>
<proteinExistence type="predicted"/>
<evidence type="ECO:0008006" key="4">
    <source>
        <dbReference type="Google" id="ProtNLM"/>
    </source>
</evidence>
<name>A0ABS8ZWV4_9PSEU</name>
<dbReference type="EMBL" id="JAJVCN010000004">
    <property type="protein sequence ID" value="MCE7011081.1"/>
    <property type="molecule type" value="Genomic_DNA"/>
</dbReference>
<organism evidence="2 3">
    <name type="scientific">Kibdelosporangium philippinense</name>
    <dbReference type="NCBI Taxonomy" id="211113"/>
    <lineage>
        <taxon>Bacteria</taxon>
        <taxon>Bacillati</taxon>
        <taxon>Actinomycetota</taxon>
        <taxon>Actinomycetes</taxon>
        <taxon>Pseudonocardiales</taxon>
        <taxon>Pseudonocardiaceae</taxon>
        <taxon>Kibdelosporangium</taxon>
    </lineage>
</organism>
<keyword evidence="3" id="KW-1185">Reference proteome</keyword>
<evidence type="ECO:0000313" key="3">
    <source>
        <dbReference type="Proteomes" id="UP001521150"/>
    </source>
</evidence>
<sequence>MSTELIDDLPASVRGEVAAVQHVAGTTRRSPHAEVARAHPARPSAMA</sequence>
<feature type="region of interest" description="Disordered" evidence="1">
    <location>
        <begin position="24"/>
        <end position="47"/>
    </location>
</feature>
<evidence type="ECO:0000256" key="1">
    <source>
        <dbReference type="SAM" id="MobiDB-lite"/>
    </source>
</evidence>
<accession>A0ABS8ZWV4</accession>
<protein>
    <recommendedName>
        <fullName evidence="4">FXSXX-COOH protein</fullName>
    </recommendedName>
</protein>
<dbReference type="Proteomes" id="UP001521150">
    <property type="component" value="Unassembled WGS sequence"/>
</dbReference>
<reference evidence="2 3" key="1">
    <citation type="submission" date="2021-12" db="EMBL/GenBank/DDBJ databases">
        <title>Genome sequence of Kibdelosporangium philippinense ATCC 49844.</title>
        <authorList>
            <person name="Fedorov E.A."/>
            <person name="Omeragic M."/>
            <person name="Shalygina K.F."/>
            <person name="Maclea K.S."/>
        </authorList>
    </citation>
    <scope>NUCLEOTIDE SEQUENCE [LARGE SCALE GENOMIC DNA]</scope>
    <source>
        <strain evidence="2 3">ATCC 49844</strain>
    </source>
</reference>
<evidence type="ECO:0000313" key="2">
    <source>
        <dbReference type="EMBL" id="MCE7011081.1"/>
    </source>
</evidence>
<comment type="caution">
    <text evidence="2">The sequence shown here is derived from an EMBL/GenBank/DDBJ whole genome shotgun (WGS) entry which is preliminary data.</text>
</comment>